<accession>A0A6H1ZV80</accession>
<dbReference type="AlphaFoldDB" id="A0A6H1ZV80"/>
<dbReference type="Pfam" id="PF05876">
    <property type="entry name" value="GpA_ATPase"/>
    <property type="match status" value="1"/>
</dbReference>
<proteinExistence type="predicted"/>
<dbReference type="GO" id="GO:0016887">
    <property type="term" value="F:ATP hydrolysis activity"/>
    <property type="evidence" value="ECO:0007669"/>
    <property type="project" value="InterPro"/>
</dbReference>
<protein>
    <submittedName>
        <fullName evidence="2">Putative terminase</fullName>
    </submittedName>
</protein>
<reference evidence="2" key="1">
    <citation type="submission" date="2020-03" db="EMBL/GenBank/DDBJ databases">
        <title>The deep terrestrial virosphere.</title>
        <authorList>
            <person name="Holmfeldt K."/>
            <person name="Nilsson E."/>
            <person name="Simone D."/>
            <person name="Lopez-Fernandez M."/>
            <person name="Wu X."/>
            <person name="de Brujin I."/>
            <person name="Lundin D."/>
            <person name="Andersson A."/>
            <person name="Bertilsson S."/>
            <person name="Dopson M."/>
        </authorList>
    </citation>
    <scope>NUCLEOTIDE SEQUENCE</scope>
    <source>
        <strain evidence="2">TM448A02002</strain>
    </source>
</reference>
<sequence>MSGVLKEFKEKLLNAILISIVDETRSIVRQLVEDFKHEGMQVSFAGREWQIAILNSTAPNIAVRKPSQKGMTWALERYVFALLMRYNDKPYMYKDHLGNDRARYIEAIYSFETVDKAGKWSRVRLEKVKKDNQFIRDALKTGKTDSTLLMQFGRTSLHLVGRTTASGVLTISGDIVIIDEKDRDQNPAISNQIGSRLLESPFMNTPSTKGILRSTSTPEVSGAGISLQYEESNQLEWEIRCVECDTWQVLTYPDCIEHFFEKGETFHKDAYDNDLIPYWRCQNCHKEIDWKTIGKWSADDPDYYENCRWTARKPEGYNPETGMGLEGYQVPFADAHRSALFFMAERDDTDHDLAYLHNHLLGLPYDDETKTLMPSNFNRVAGYKWGYNGKGKYVLGCDHNPAQGGFIVIWMQIHGTVSAVNEFGLWVCVYIEHLKRNNELWDSMASDGSIIKGRLWELITEYEIDVAVVDLEPDTNEVEKVIKEFGLSKRVWADKSGAYAETFKLVEEEIIDEQVVPVCRLYEDKVAAIDYYFNLIRFKQVSFLEKDGNIPDRIITEFITSHTNLYKGEVETKDSRSGKIAALNLKEVYKKRVHRIKDHWTMAGKFASQATRVSALANRTISGIVKPALKGMNRIPGT</sequence>
<dbReference type="InterPro" id="IPR046453">
    <property type="entry name" value="GpA_ATPase"/>
</dbReference>
<gene>
    <name evidence="2" type="ORF">TM448A02002_0008</name>
</gene>
<evidence type="ECO:0000313" key="2">
    <source>
        <dbReference type="EMBL" id="QJA51175.1"/>
    </source>
</evidence>
<feature type="domain" description="Phage terminase large subunit GpA ATPase" evidence="1">
    <location>
        <begin position="108"/>
        <end position="289"/>
    </location>
</feature>
<name>A0A6H1ZV80_9ZZZZ</name>
<evidence type="ECO:0000259" key="1">
    <source>
        <dbReference type="Pfam" id="PF05876"/>
    </source>
</evidence>
<dbReference type="EMBL" id="MT144242">
    <property type="protein sequence ID" value="QJA51175.1"/>
    <property type="molecule type" value="Genomic_DNA"/>
</dbReference>
<organism evidence="2">
    <name type="scientific">viral metagenome</name>
    <dbReference type="NCBI Taxonomy" id="1070528"/>
    <lineage>
        <taxon>unclassified sequences</taxon>
        <taxon>metagenomes</taxon>
        <taxon>organismal metagenomes</taxon>
    </lineage>
</organism>